<dbReference type="SUPFAM" id="SSF50249">
    <property type="entry name" value="Nucleic acid-binding proteins"/>
    <property type="match status" value="1"/>
</dbReference>
<keyword evidence="3" id="KW-1185">Reference proteome</keyword>
<sequence>ATVLFTLALGGARAFAKEVMIIPEPEEIIVGEVVQFNASAGYGFIKPTVDSVFQQDVYFNIKDLSRALSDEERGGLTGQTCRFNLRLTPDNRPQARRVELVGAAFAGTSSRFSYEPPQAAAPAGFSAGAGGMAMGVPDDYDSSKFGGAAPAQTKTRFSYEAPNTTSTVSGFHSGLKEFLV</sequence>
<feature type="non-terminal residue" evidence="2">
    <location>
        <position position="1"/>
    </location>
</feature>
<dbReference type="EMBL" id="CAJNJA010012997">
    <property type="protein sequence ID" value="CAE7310230.1"/>
    <property type="molecule type" value="Genomic_DNA"/>
</dbReference>
<evidence type="ECO:0000313" key="3">
    <source>
        <dbReference type="Proteomes" id="UP000601435"/>
    </source>
</evidence>
<dbReference type="Gene3D" id="2.40.50.140">
    <property type="entry name" value="Nucleic acid-binding proteins"/>
    <property type="match status" value="1"/>
</dbReference>
<evidence type="ECO:0000256" key="1">
    <source>
        <dbReference type="SAM" id="SignalP"/>
    </source>
</evidence>
<protein>
    <submittedName>
        <fullName evidence="2">NhaD protein</fullName>
    </submittedName>
</protein>
<comment type="caution">
    <text evidence="2">The sequence shown here is derived from an EMBL/GenBank/DDBJ whole genome shotgun (WGS) entry which is preliminary data.</text>
</comment>
<dbReference type="OrthoDB" id="10472847at2759"/>
<feature type="signal peptide" evidence="1">
    <location>
        <begin position="1"/>
        <end position="16"/>
    </location>
</feature>
<organism evidence="2 3">
    <name type="scientific">Symbiodinium necroappetens</name>
    <dbReference type="NCBI Taxonomy" id="1628268"/>
    <lineage>
        <taxon>Eukaryota</taxon>
        <taxon>Sar</taxon>
        <taxon>Alveolata</taxon>
        <taxon>Dinophyceae</taxon>
        <taxon>Suessiales</taxon>
        <taxon>Symbiodiniaceae</taxon>
        <taxon>Symbiodinium</taxon>
    </lineage>
</organism>
<dbReference type="Proteomes" id="UP000601435">
    <property type="component" value="Unassembled WGS sequence"/>
</dbReference>
<feature type="chain" id="PRO_5032834279" evidence="1">
    <location>
        <begin position="17"/>
        <end position="180"/>
    </location>
</feature>
<reference evidence="2" key="1">
    <citation type="submission" date="2021-02" db="EMBL/GenBank/DDBJ databases">
        <authorList>
            <person name="Dougan E. K."/>
            <person name="Rhodes N."/>
            <person name="Thang M."/>
            <person name="Chan C."/>
        </authorList>
    </citation>
    <scope>NUCLEOTIDE SEQUENCE</scope>
</reference>
<name>A0A812NCS0_9DINO</name>
<dbReference type="AlphaFoldDB" id="A0A812NCS0"/>
<proteinExistence type="predicted"/>
<dbReference type="InterPro" id="IPR012340">
    <property type="entry name" value="NA-bd_OB-fold"/>
</dbReference>
<gene>
    <name evidence="2" type="primary">nhaD</name>
    <name evidence="2" type="ORF">SNEC2469_LOCUS7712</name>
</gene>
<accession>A0A812NCS0</accession>
<keyword evidence="1" id="KW-0732">Signal</keyword>
<evidence type="ECO:0000313" key="2">
    <source>
        <dbReference type="EMBL" id="CAE7310230.1"/>
    </source>
</evidence>